<evidence type="ECO:0000256" key="11">
    <source>
        <dbReference type="ARBA" id="ARBA00022963"/>
    </source>
</evidence>
<dbReference type="EC" id="3.1.1.32" evidence="15"/>
<keyword evidence="7 15" id="KW-0479">Metal-binding</keyword>
<feature type="signal peptide" evidence="15">
    <location>
        <begin position="1"/>
        <end position="20"/>
    </location>
</feature>
<dbReference type="RefSeq" id="WP_304560080.1">
    <property type="nucleotide sequence ID" value="NZ_JAUQSZ010000002.1"/>
</dbReference>
<evidence type="ECO:0000256" key="5">
    <source>
        <dbReference type="ARBA" id="ARBA00022452"/>
    </source>
</evidence>
<keyword evidence="6" id="KW-0812">Transmembrane</keyword>
<dbReference type="InterPro" id="IPR036541">
    <property type="entry name" value="PLipase_A1_sf"/>
</dbReference>
<evidence type="ECO:0000256" key="7">
    <source>
        <dbReference type="ARBA" id="ARBA00022723"/>
    </source>
</evidence>
<reference evidence="16" key="1">
    <citation type="submission" date="2023-07" db="EMBL/GenBank/DDBJ databases">
        <authorList>
            <person name="Kim M.K."/>
        </authorList>
    </citation>
    <scope>NUCLEOTIDE SEQUENCE</scope>
    <source>
        <strain evidence="16">CA1-15</strain>
    </source>
</reference>
<evidence type="ECO:0000256" key="1">
    <source>
        <dbReference type="ARBA" id="ARBA00000111"/>
    </source>
</evidence>
<gene>
    <name evidence="16" type="ORF">Q5H94_04825</name>
</gene>
<keyword evidence="14 15" id="KW-0998">Cell outer membrane</keyword>
<dbReference type="Pfam" id="PF02253">
    <property type="entry name" value="PLA1"/>
    <property type="match status" value="1"/>
</dbReference>
<accession>A0ABT8ZWX3</accession>
<keyword evidence="13" id="KW-0472">Membrane</keyword>
<evidence type="ECO:0000256" key="13">
    <source>
        <dbReference type="ARBA" id="ARBA00023136"/>
    </source>
</evidence>
<evidence type="ECO:0000256" key="12">
    <source>
        <dbReference type="ARBA" id="ARBA00023098"/>
    </source>
</evidence>
<evidence type="ECO:0000313" key="17">
    <source>
        <dbReference type="Proteomes" id="UP001176468"/>
    </source>
</evidence>
<comment type="catalytic activity">
    <reaction evidence="2 15">
        <text>a 1,2-diacyl-sn-glycero-3-phosphocholine + H2O = a 1-acyl-sn-glycero-3-phosphocholine + a fatty acid + H(+)</text>
        <dbReference type="Rhea" id="RHEA:15801"/>
        <dbReference type="ChEBI" id="CHEBI:15377"/>
        <dbReference type="ChEBI" id="CHEBI:15378"/>
        <dbReference type="ChEBI" id="CHEBI:28868"/>
        <dbReference type="ChEBI" id="CHEBI:57643"/>
        <dbReference type="ChEBI" id="CHEBI:58168"/>
        <dbReference type="EC" id="3.1.1.4"/>
    </reaction>
</comment>
<comment type="catalytic activity">
    <reaction evidence="1 15">
        <text>a 1,2-diacyl-sn-glycero-3-phosphocholine + H2O = a 2-acyl-sn-glycero-3-phosphocholine + a fatty acid + H(+)</text>
        <dbReference type="Rhea" id="RHEA:18689"/>
        <dbReference type="ChEBI" id="CHEBI:15377"/>
        <dbReference type="ChEBI" id="CHEBI:15378"/>
        <dbReference type="ChEBI" id="CHEBI:28868"/>
        <dbReference type="ChEBI" id="CHEBI:57643"/>
        <dbReference type="ChEBI" id="CHEBI:57875"/>
        <dbReference type="EC" id="3.1.1.32"/>
    </reaction>
</comment>
<keyword evidence="8 15" id="KW-0732">Signal</keyword>
<protein>
    <recommendedName>
        <fullName evidence="15">Phospholipase A1</fullName>
        <ecNumber evidence="15">3.1.1.32</ecNumber>
        <ecNumber evidence="15">3.1.1.4</ecNumber>
    </recommendedName>
    <alternativeName>
        <fullName evidence="15">Phosphatidylcholine 1-acylhydrolase</fullName>
    </alternativeName>
</protein>
<sequence>MRASWIVFGAAACAATPAAAQIRPLVEPPASAAAARAGVEVFLLNEGDAPVAAEGPAEIETVARDGSRLRLIAAPDGEGPIAPGKFARVHYRLAAAAPARAEASATKEQDAALAEAAAMLDTSKPAETAIVSARGESSAFVDRFRPYEPTYGVFGTGSDGAKLQVSFAFRALGHDDGPHLDFAYTQTMFWATNLPSGPFRATIYNPDLYVAVPLSETAQASIGFRHDSNGGGVTDSVDMNRPYLRVSKDFALGDGWRLNLTPQAWFFVGSKGVATDIADYVGYTALTASIGKQDGLKLSVTGRGNFATGRGAAEAFLSYPLAAIDDRLPHLYLFGQAFTGYGEALEDYRRNVTRVRFGIALTR</sequence>
<dbReference type="Gene3D" id="2.40.230.10">
    <property type="entry name" value="Phospholipase A1"/>
    <property type="match status" value="1"/>
</dbReference>
<dbReference type="Proteomes" id="UP001176468">
    <property type="component" value="Unassembled WGS sequence"/>
</dbReference>
<evidence type="ECO:0000256" key="2">
    <source>
        <dbReference type="ARBA" id="ARBA00001604"/>
    </source>
</evidence>
<evidence type="ECO:0000256" key="8">
    <source>
        <dbReference type="ARBA" id="ARBA00022729"/>
    </source>
</evidence>
<dbReference type="PANTHER" id="PTHR40457:SF1">
    <property type="entry name" value="PHOSPHOLIPASE A1"/>
    <property type="match status" value="1"/>
</dbReference>
<comment type="cofactor">
    <cofactor evidence="15">
        <name>Ca(2+)</name>
        <dbReference type="ChEBI" id="CHEBI:29108"/>
    </cofactor>
    <text evidence="15">Binds 1 Ca(2+) ion per monomer. In the dimeric form the Ca(2+) is bound by different amino acids with binding of each Ca(2+) shared with ligands coming from each monomer. The Ca(2+) ion may have a role in catalysis.</text>
</comment>
<evidence type="ECO:0000256" key="3">
    <source>
        <dbReference type="ARBA" id="ARBA00010525"/>
    </source>
</evidence>
<keyword evidence="17" id="KW-1185">Reference proteome</keyword>
<comment type="subcellular location">
    <subcellularLocation>
        <location evidence="15">Cell outer membrane</location>
        <topology evidence="15">Multi-pass membrane protein</topology>
    </subcellularLocation>
    <text evidence="15">One of the very few enzymes located there.</text>
</comment>
<evidence type="ECO:0000256" key="4">
    <source>
        <dbReference type="ARBA" id="ARBA00011702"/>
    </source>
</evidence>
<keyword evidence="10 15" id="KW-0106">Calcium</keyword>
<dbReference type="EC" id="3.1.1.4" evidence="15"/>
<feature type="chain" id="PRO_5044991456" description="Phospholipase A1" evidence="15">
    <location>
        <begin position="21"/>
        <end position="363"/>
    </location>
</feature>
<dbReference type="PANTHER" id="PTHR40457">
    <property type="entry name" value="PHOSPHOLIPASE A1"/>
    <property type="match status" value="1"/>
</dbReference>
<comment type="function">
    <text evidence="15">Hydrolysis of phosphatidylcholine with phospholipase A2 (EC 3.1.1.4) and phospholipase A1 (EC 3.1.1.32) activities.</text>
</comment>
<comment type="subunit">
    <text evidence="4 15">Homodimer; dimerization is reversible, and the dimeric form is the active one.</text>
</comment>
<comment type="similarity">
    <text evidence="3 15">Belongs to the phospholipase A1 family.</text>
</comment>
<keyword evidence="9 15" id="KW-0378">Hydrolase</keyword>
<evidence type="ECO:0000256" key="6">
    <source>
        <dbReference type="ARBA" id="ARBA00022692"/>
    </source>
</evidence>
<keyword evidence="5" id="KW-1134">Transmembrane beta strand</keyword>
<organism evidence="16 17">
    <name type="scientific">Sphingomonas immobilis</name>
    <dbReference type="NCBI Taxonomy" id="3063997"/>
    <lineage>
        <taxon>Bacteria</taxon>
        <taxon>Pseudomonadati</taxon>
        <taxon>Pseudomonadota</taxon>
        <taxon>Alphaproteobacteria</taxon>
        <taxon>Sphingomonadales</taxon>
        <taxon>Sphingomonadaceae</taxon>
        <taxon>Sphingomonas</taxon>
    </lineage>
</organism>
<evidence type="ECO:0000256" key="9">
    <source>
        <dbReference type="ARBA" id="ARBA00022801"/>
    </source>
</evidence>
<dbReference type="EMBL" id="JAUQSZ010000002">
    <property type="protein sequence ID" value="MDO7841639.1"/>
    <property type="molecule type" value="Genomic_DNA"/>
</dbReference>
<dbReference type="SUPFAM" id="SSF56931">
    <property type="entry name" value="Outer membrane phospholipase A (OMPLA)"/>
    <property type="match status" value="1"/>
</dbReference>
<evidence type="ECO:0000256" key="14">
    <source>
        <dbReference type="ARBA" id="ARBA00023237"/>
    </source>
</evidence>
<evidence type="ECO:0000256" key="15">
    <source>
        <dbReference type="RuleBase" id="RU366027"/>
    </source>
</evidence>
<dbReference type="InterPro" id="IPR003187">
    <property type="entry name" value="PLipase_A1"/>
</dbReference>
<keyword evidence="12 15" id="KW-0443">Lipid metabolism</keyword>
<evidence type="ECO:0000313" key="16">
    <source>
        <dbReference type="EMBL" id="MDO7841639.1"/>
    </source>
</evidence>
<keyword evidence="11 15" id="KW-0442">Lipid degradation</keyword>
<name>A0ABT8ZWX3_9SPHN</name>
<proteinExistence type="inferred from homology"/>
<dbReference type="PRINTS" id="PR01486">
    <property type="entry name" value="PHPHLIPASEA1"/>
</dbReference>
<evidence type="ECO:0000256" key="10">
    <source>
        <dbReference type="ARBA" id="ARBA00022837"/>
    </source>
</evidence>
<comment type="caution">
    <text evidence="16">The sequence shown here is derived from an EMBL/GenBank/DDBJ whole genome shotgun (WGS) entry which is preliminary data.</text>
</comment>